<feature type="non-terminal residue" evidence="2">
    <location>
        <position position="1"/>
    </location>
</feature>
<evidence type="ECO:0000313" key="3">
    <source>
        <dbReference type="Proteomes" id="UP000324800"/>
    </source>
</evidence>
<dbReference type="AlphaFoldDB" id="A0A5J4TV88"/>
<protein>
    <submittedName>
        <fullName evidence="2">Uncharacterized protein</fullName>
    </submittedName>
</protein>
<gene>
    <name evidence="2" type="ORF">EZS28_042992</name>
</gene>
<organism evidence="2 3">
    <name type="scientific">Streblomastix strix</name>
    <dbReference type="NCBI Taxonomy" id="222440"/>
    <lineage>
        <taxon>Eukaryota</taxon>
        <taxon>Metamonada</taxon>
        <taxon>Preaxostyla</taxon>
        <taxon>Oxymonadida</taxon>
        <taxon>Streblomastigidae</taxon>
        <taxon>Streblomastix</taxon>
    </lineage>
</organism>
<proteinExistence type="predicted"/>
<feature type="compositionally biased region" description="Basic and acidic residues" evidence="1">
    <location>
        <begin position="36"/>
        <end position="68"/>
    </location>
</feature>
<evidence type="ECO:0000256" key="1">
    <source>
        <dbReference type="SAM" id="MobiDB-lite"/>
    </source>
</evidence>
<dbReference type="Proteomes" id="UP000324800">
    <property type="component" value="Unassembled WGS sequence"/>
</dbReference>
<dbReference type="EMBL" id="SNRW01025490">
    <property type="protein sequence ID" value="KAA6361481.1"/>
    <property type="molecule type" value="Genomic_DNA"/>
</dbReference>
<accession>A0A5J4TV88</accession>
<evidence type="ECO:0000313" key="2">
    <source>
        <dbReference type="EMBL" id="KAA6361481.1"/>
    </source>
</evidence>
<feature type="region of interest" description="Disordered" evidence="1">
    <location>
        <begin position="35"/>
        <end position="68"/>
    </location>
</feature>
<reference evidence="2 3" key="1">
    <citation type="submission" date="2019-03" db="EMBL/GenBank/DDBJ databases">
        <title>Single cell metagenomics reveals metabolic interactions within the superorganism composed of flagellate Streblomastix strix and complex community of Bacteroidetes bacteria on its surface.</title>
        <authorList>
            <person name="Treitli S.C."/>
            <person name="Kolisko M."/>
            <person name="Husnik F."/>
            <person name="Keeling P."/>
            <person name="Hampl V."/>
        </authorList>
    </citation>
    <scope>NUCLEOTIDE SEQUENCE [LARGE SCALE GENOMIC DNA]</scope>
    <source>
        <strain evidence="2">ST1C</strain>
    </source>
</reference>
<name>A0A5J4TV88_9EUKA</name>
<sequence>KTTRLEWGIGNQHQMKVGSFKESVSRPLDVSGKIEQLQEKDRGSHRELQLEQDLEGSRMSKIDQGTKF</sequence>
<comment type="caution">
    <text evidence="2">The sequence shown here is derived from an EMBL/GenBank/DDBJ whole genome shotgun (WGS) entry which is preliminary data.</text>
</comment>